<dbReference type="InParanoid" id="A0A165D403"/>
<keyword evidence="2" id="KW-1185">Reference proteome</keyword>
<protein>
    <submittedName>
        <fullName evidence="1">Uncharacterized protein</fullName>
    </submittedName>
</protein>
<evidence type="ECO:0000313" key="1">
    <source>
        <dbReference type="EMBL" id="KZT52014.1"/>
    </source>
</evidence>
<proteinExistence type="predicted"/>
<organism evidence="1 2">
    <name type="scientific">Calocera cornea HHB12733</name>
    <dbReference type="NCBI Taxonomy" id="1353952"/>
    <lineage>
        <taxon>Eukaryota</taxon>
        <taxon>Fungi</taxon>
        <taxon>Dikarya</taxon>
        <taxon>Basidiomycota</taxon>
        <taxon>Agaricomycotina</taxon>
        <taxon>Dacrymycetes</taxon>
        <taxon>Dacrymycetales</taxon>
        <taxon>Dacrymycetaceae</taxon>
        <taxon>Calocera</taxon>
    </lineage>
</organism>
<dbReference type="Proteomes" id="UP000076842">
    <property type="component" value="Unassembled WGS sequence"/>
</dbReference>
<dbReference type="AlphaFoldDB" id="A0A165D403"/>
<name>A0A165D403_9BASI</name>
<feature type="non-terminal residue" evidence="1">
    <location>
        <position position="161"/>
    </location>
</feature>
<accession>A0A165D403</accession>
<sequence>MVADNHDAFLAVLLGAPTPEELYQDRVVSFIEGVCSSALTSLVLYLYSPNVPWDALKNLHTLELLRLVTPSPGQVRPDDLEPLSRKHLQVDDELGWWLPKLRTLILEKKVPCGSDLHGAVLPENRRLTTEKLFEKRWAAAEGETARVTSLKIAWRRSCAIH</sequence>
<gene>
    <name evidence="1" type="ORF">CALCODRAFT_502797</name>
</gene>
<evidence type="ECO:0000313" key="2">
    <source>
        <dbReference type="Proteomes" id="UP000076842"/>
    </source>
</evidence>
<dbReference type="EMBL" id="KV424081">
    <property type="protein sequence ID" value="KZT52014.1"/>
    <property type="molecule type" value="Genomic_DNA"/>
</dbReference>
<reference evidence="1 2" key="1">
    <citation type="journal article" date="2016" name="Mol. Biol. Evol.">
        <title>Comparative Genomics of Early-Diverging Mushroom-Forming Fungi Provides Insights into the Origins of Lignocellulose Decay Capabilities.</title>
        <authorList>
            <person name="Nagy L.G."/>
            <person name="Riley R."/>
            <person name="Tritt A."/>
            <person name="Adam C."/>
            <person name="Daum C."/>
            <person name="Floudas D."/>
            <person name="Sun H."/>
            <person name="Yadav J.S."/>
            <person name="Pangilinan J."/>
            <person name="Larsson K.H."/>
            <person name="Matsuura K."/>
            <person name="Barry K."/>
            <person name="Labutti K."/>
            <person name="Kuo R."/>
            <person name="Ohm R.A."/>
            <person name="Bhattacharya S.S."/>
            <person name="Shirouzu T."/>
            <person name="Yoshinaga Y."/>
            <person name="Martin F.M."/>
            <person name="Grigoriev I.V."/>
            <person name="Hibbett D.S."/>
        </authorList>
    </citation>
    <scope>NUCLEOTIDE SEQUENCE [LARGE SCALE GENOMIC DNA]</scope>
    <source>
        <strain evidence="1 2">HHB12733</strain>
    </source>
</reference>